<evidence type="ECO:0000256" key="1">
    <source>
        <dbReference type="SAM" id="MobiDB-lite"/>
    </source>
</evidence>
<accession>A0ABR3F2N6</accession>
<sequence length="699" mass="78719">MHDLTENDLTRNVLPAGFKNTISYEDGLVGAIMHRTREFITSPNCYAIPQPPHGSTRDLYRRADGFYADDDPVQWPQPFNNAYIYLACVPKFPISDQDPYDPYRRMWGSMTERDMDINIEDRARREGVVNNRFAAEFQQAVDYLHRRTKPYLDSPESSVNGLLSEFHNNITICLRRATSVSMSFRDLRRAVAELQRNWLCSVALLDYVEVFRKSMTRSSSDDSGVVENRMGAFVWNDQDALKLFQARLPVYYVRPYNAFGRQVILSVKPLENPRLCTAAASPPYLTALILCQAGSDDKFAAIRSESISCFNVSSPFANMHLAGAYTSSHSIVGSSSRIISPSQSHPSMASTSNIGPIRALSSAVGETRHTPYDKSVPRRSRGKKGRQNPPQPQLSRFSDLPADLPHLPPLICAFRGVNASIDVHHPLVQSRPGEKKLSLIVPDPVLVFGSSKPDRQRANLVQWAHFREAWIARCRDNTTVTEPIASGVWKNVLALSSIGLWDNEKTAATSLQQEHVAASELVSDTFWRYAPGRPLTSSPASPAPPTDDARRLVQELSWINFRYQLEALDKLADTTTPKPSPSLTAAELQVRMVRHHTDRSNLIQTVFGEEGDIFTVSDGPSIRGFVAENWRVRSSALRAFWKLMDSWPGEKDRVWGRGADENLEHLVGAGTQWENVLMRFYAQTYFNFFGFPPVLPRLR</sequence>
<gene>
    <name evidence="2" type="ORF">V5O48_012513</name>
</gene>
<name>A0ABR3F2N6_9AGAR</name>
<dbReference type="Proteomes" id="UP001465976">
    <property type="component" value="Unassembled WGS sequence"/>
</dbReference>
<comment type="caution">
    <text evidence="2">The sequence shown here is derived from an EMBL/GenBank/DDBJ whole genome shotgun (WGS) entry which is preliminary data.</text>
</comment>
<evidence type="ECO:0000313" key="3">
    <source>
        <dbReference type="Proteomes" id="UP001465976"/>
    </source>
</evidence>
<keyword evidence="3" id="KW-1185">Reference proteome</keyword>
<dbReference type="EMBL" id="JBAHYK010001115">
    <property type="protein sequence ID" value="KAL0569454.1"/>
    <property type="molecule type" value="Genomic_DNA"/>
</dbReference>
<evidence type="ECO:0000313" key="2">
    <source>
        <dbReference type="EMBL" id="KAL0569454.1"/>
    </source>
</evidence>
<proteinExistence type="predicted"/>
<organism evidence="2 3">
    <name type="scientific">Marasmius crinis-equi</name>
    <dbReference type="NCBI Taxonomy" id="585013"/>
    <lineage>
        <taxon>Eukaryota</taxon>
        <taxon>Fungi</taxon>
        <taxon>Dikarya</taxon>
        <taxon>Basidiomycota</taxon>
        <taxon>Agaricomycotina</taxon>
        <taxon>Agaricomycetes</taxon>
        <taxon>Agaricomycetidae</taxon>
        <taxon>Agaricales</taxon>
        <taxon>Marasmiineae</taxon>
        <taxon>Marasmiaceae</taxon>
        <taxon>Marasmius</taxon>
    </lineage>
</organism>
<feature type="compositionally biased region" description="Basic and acidic residues" evidence="1">
    <location>
        <begin position="366"/>
        <end position="376"/>
    </location>
</feature>
<feature type="region of interest" description="Disordered" evidence="1">
    <location>
        <begin position="363"/>
        <end position="399"/>
    </location>
</feature>
<protein>
    <submittedName>
        <fullName evidence="2">Uncharacterized protein</fullName>
    </submittedName>
</protein>
<reference evidence="2 3" key="1">
    <citation type="submission" date="2024-02" db="EMBL/GenBank/DDBJ databases">
        <title>A draft genome for the cacao thread blight pathogen Marasmius crinis-equi.</title>
        <authorList>
            <person name="Cohen S.P."/>
            <person name="Baruah I.K."/>
            <person name="Amoako-Attah I."/>
            <person name="Bukari Y."/>
            <person name="Meinhardt L.W."/>
            <person name="Bailey B.A."/>
        </authorList>
    </citation>
    <scope>NUCLEOTIDE SEQUENCE [LARGE SCALE GENOMIC DNA]</scope>
    <source>
        <strain evidence="2 3">GH-76</strain>
    </source>
</reference>
<feature type="compositionally biased region" description="Basic residues" evidence="1">
    <location>
        <begin position="377"/>
        <end position="386"/>
    </location>
</feature>